<dbReference type="GO" id="GO:0050515">
    <property type="term" value="F:4-(cytidine 5'-diphospho)-2-C-methyl-D-erythritol kinase activity"/>
    <property type="evidence" value="ECO:0007669"/>
    <property type="project" value="UniProtKB-UniRule"/>
</dbReference>
<reference evidence="13 14" key="1">
    <citation type="submission" date="2019-06" db="EMBL/GenBank/DDBJ databases">
        <title>Rhizobium sp. CL12 isolated from roots of soybean.</title>
        <authorList>
            <person name="Wang C."/>
        </authorList>
    </citation>
    <scope>NUCLEOTIDE SEQUENCE [LARGE SCALE GENOMIC DNA]</scope>
    <source>
        <strain evidence="13 14">CL12</strain>
    </source>
</reference>
<accession>A0A504UE32</accession>
<evidence type="ECO:0000256" key="6">
    <source>
        <dbReference type="ARBA" id="ARBA00022777"/>
    </source>
</evidence>
<evidence type="ECO:0000313" key="14">
    <source>
        <dbReference type="Proteomes" id="UP000316429"/>
    </source>
</evidence>
<evidence type="ECO:0000256" key="4">
    <source>
        <dbReference type="ARBA" id="ARBA00022679"/>
    </source>
</evidence>
<dbReference type="InterPro" id="IPR036554">
    <property type="entry name" value="GHMP_kinase_C_sf"/>
</dbReference>
<dbReference type="PIRSF" id="PIRSF010376">
    <property type="entry name" value="IspE"/>
    <property type="match status" value="1"/>
</dbReference>
<dbReference type="Gene3D" id="3.30.70.890">
    <property type="entry name" value="GHMP kinase, C-terminal domain"/>
    <property type="match status" value="1"/>
</dbReference>
<feature type="domain" description="GHMP kinase N-terminal" evidence="11">
    <location>
        <begin position="80"/>
        <end position="161"/>
    </location>
</feature>
<dbReference type="InterPro" id="IPR006204">
    <property type="entry name" value="GHMP_kinase_N_dom"/>
</dbReference>
<dbReference type="UniPathway" id="UPA00056">
    <property type="reaction ID" value="UER00094"/>
</dbReference>
<dbReference type="InterPro" id="IPR020568">
    <property type="entry name" value="Ribosomal_Su5_D2-typ_SF"/>
</dbReference>
<comment type="similarity">
    <text evidence="1 10">Belongs to the GHMP kinase family. IspE subfamily.</text>
</comment>
<dbReference type="InterPro" id="IPR004424">
    <property type="entry name" value="IspE"/>
</dbReference>
<evidence type="ECO:0000256" key="5">
    <source>
        <dbReference type="ARBA" id="ARBA00022741"/>
    </source>
</evidence>
<keyword evidence="8 10" id="KW-0414">Isoprene biosynthesis</keyword>
<evidence type="ECO:0000256" key="10">
    <source>
        <dbReference type="HAMAP-Rule" id="MF_00061"/>
    </source>
</evidence>
<dbReference type="EMBL" id="VFYP01000001">
    <property type="protein sequence ID" value="TPP12027.1"/>
    <property type="molecule type" value="Genomic_DNA"/>
</dbReference>
<evidence type="ECO:0000256" key="8">
    <source>
        <dbReference type="ARBA" id="ARBA00023229"/>
    </source>
</evidence>
<dbReference type="HAMAP" id="MF_00061">
    <property type="entry name" value="IspE"/>
    <property type="match status" value="1"/>
</dbReference>
<dbReference type="Proteomes" id="UP000316429">
    <property type="component" value="Unassembled WGS sequence"/>
</dbReference>
<evidence type="ECO:0000256" key="3">
    <source>
        <dbReference type="ARBA" id="ARBA00017473"/>
    </source>
</evidence>
<dbReference type="Gene3D" id="3.30.230.10">
    <property type="match status" value="1"/>
</dbReference>
<keyword evidence="6 10" id="KW-0418">Kinase</keyword>
<dbReference type="EC" id="2.7.1.148" evidence="2 10"/>
<dbReference type="OrthoDB" id="9809438at2"/>
<evidence type="ECO:0000313" key="13">
    <source>
        <dbReference type="EMBL" id="TPP12027.1"/>
    </source>
</evidence>
<feature type="binding site" evidence="10">
    <location>
        <begin position="112"/>
        <end position="122"/>
    </location>
    <ligand>
        <name>ATP</name>
        <dbReference type="ChEBI" id="CHEBI:30616"/>
    </ligand>
</feature>
<feature type="active site" evidence="10">
    <location>
        <position position="19"/>
    </location>
</feature>
<dbReference type="NCBIfam" id="NF011202">
    <property type="entry name" value="PRK14608.1"/>
    <property type="match status" value="1"/>
</dbReference>
<comment type="caution">
    <text evidence="13">The sequence shown here is derived from an EMBL/GenBank/DDBJ whole genome shotgun (WGS) entry which is preliminary data.</text>
</comment>
<proteinExistence type="inferred from homology"/>
<feature type="domain" description="GHMP kinase C-terminal" evidence="12">
    <location>
        <begin position="225"/>
        <end position="286"/>
    </location>
</feature>
<protein>
    <recommendedName>
        <fullName evidence="3 10">4-diphosphocytidyl-2-C-methyl-D-erythritol kinase</fullName>
        <shortName evidence="10">CMK</shortName>
        <ecNumber evidence="2 10">2.7.1.148</ecNumber>
    </recommendedName>
    <alternativeName>
        <fullName evidence="9 10">4-(cytidine-5'-diphospho)-2-C-methyl-D-erythritol kinase</fullName>
    </alternativeName>
</protein>
<keyword evidence="14" id="KW-1185">Reference proteome</keyword>
<dbReference type="PANTHER" id="PTHR43527">
    <property type="entry name" value="4-DIPHOSPHOCYTIDYL-2-C-METHYL-D-ERYTHRITOL KINASE, CHLOROPLASTIC"/>
    <property type="match status" value="1"/>
</dbReference>
<keyword evidence="4 10" id="KW-0808">Transferase</keyword>
<dbReference type="Pfam" id="PF00288">
    <property type="entry name" value="GHMP_kinases_N"/>
    <property type="match status" value="1"/>
</dbReference>
<dbReference type="SUPFAM" id="SSF55060">
    <property type="entry name" value="GHMP Kinase, C-terminal domain"/>
    <property type="match status" value="1"/>
</dbReference>
<dbReference type="InterPro" id="IPR013750">
    <property type="entry name" value="GHMP_kinase_C_dom"/>
</dbReference>
<name>A0A504UE32_9HYPH</name>
<dbReference type="PANTHER" id="PTHR43527:SF2">
    <property type="entry name" value="4-DIPHOSPHOCYTIDYL-2-C-METHYL-D-ERYTHRITOL KINASE, CHLOROPLASTIC"/>
    <property type="match status" value="1"/>
</dbReference>
<keyword evidence="5 10" id="KW-0547">Nucleotide-binding</keyword>
<evidence type="ECO:0000259" key="12">
    <source>
        <dbReference type="Pfam" id="PF08544"/>
    </source>
</evidence>
<dbReference type="GO" id="GO:0005524">
    <property type="term" value="F:ATP binding"/>
    <property type="evidence" value="ECO:0007669"/>
    <property type="project" value="UniProtKB-UniRule"/>
</dbReference>
<dbReference type="GO" id="GO:0019288">
    <property type="term" value="P:isopentenyl diphosphate biosynthetic process, methylerythritol 4-phosphate pathway"/>
    <property type="evidence" value="ECO:0007669"/>
    <property type="project" value="UniProtKB-UniRule"/>
</dbReference>
<dbReference type="GO" id="GO:0016114">
    <property type="term" value="P:terpenoid biosynthetic process"/>
    <property type="evidence" value="ECO:0007669"/>
    <property type="project" value="UniProtKB-UniRule"/>
</dbReference>
<dbReference type="RefSeq" id="WP_140829070.1">
    <property type="nucleotide sequence ID" value="NZ_VFYP01000001.1"/>
</dbReference>
<organism evidence="13 14">
    <name type="scientific">Rhizobium glycinendophyticum</name>
    <dbReference type="NCBI Taxonomy" id="2589807"/>
    <lineage>
        <taxon>Bacteria</taxon>
        <taxon>Pseudomonadati</taxon>
        <taxon>Pseudomonadota</taxon>
        <taxon>Alphaproteobacteria</taxon>
        <taxon>Hyphomicrobiales</taxon>
        <taxon>Rhizobiaceae</taxon>
        <taxon>Rhizobium/Agrobacterium group</taxon>
        <taxon>Rhizobium</taxon>
    </lineage>
</organism>
<dbReference type="NCBIfam" id="TIGR00154">
    <property type="entry name" value="ispE"/>
    <property type="match status" value="1"/>
</dbReference>
<dbReference type="AlphaFoldDB" id="A0A504UE32"/>
<comment type="function">
    <text evidence="10">Catalyzes the phosphorylation of the position 2 hydroxy group of 4-diphosphocytidyl-2C-methyl-D-erythritol.</text>
</comment>
<dbReference type="Pfam" id="PF08544">
    <property type="entry name" value="GHMP_kinases_C"/>
    <property type="match status" value="1"/>
</dbReference>
<comment type="pathway">
    <text evidence="10">Isoprenoid biosynthesis; isopentenyl diphosphate biosynthesis via DXP pathway; isopentenyl diphosphate from 1-deoxy-D-xylulose 5-phosphate: step 3/6.</text>
</comment>
<evidence type="ECO:0000256" key="9">
    <source>
        <dbReference type="ARBA" id="ARBA00032554"/>
    </source>
</evidence>
<feature type="active site" evidence="10">
    <location>
        <position position="154"/>
    </location>
</feature>
<dbReference type="SUPFAM" id="SSF54211">
    <property type="entry name" value="Ribosomal protein S5 domain 2-like"/>
    <property type="match status" value="1"/>
</dbReference>
<gene>
    <name evidence="10" type="primary">ispE</name>
    <name evidence="13" type="ORF">FJQ55_04275</name>
</gene>
<evidence type="ECO:0000256" key="7">
    <source>
        <dbReference type="ARBA" id="ARBA00022840"/>
    </source>
</evidence>
<dbReference type="InterPro" id="IPR014721">
    <property type="entry name" value="Ribsml_uS5_D2-typ_fold_subgr"/>
</dbReference>
<evidence type="ECO:0000259" key="11">
    <source>
        <dbReference type="Pfam" id="PF00288"/>
    </source>
</evidence>
<sequence length="304" mass="32079">MTAAEVISPGRVEETAPAKINLALHVTGQRADGYHLIDSLVTFAEDGDELSFVSAETDRLTLAGRFGPVLALDPGGQDGNLVLRARDLLRAALDETGQPHGPVAITLDKNLPIASGIGGGSADAAATLRGLMRLWQAKLTDEKVQEIALKLGADVPMCLMSRPLRAQGIGEALEPITLPSFPIVLVNPMKAVSTPEIFRRLACRDNAAIGTLPSEGDAAGWLAGLAGLRNDLQPPAEALVPEITEACDYLRQSLAGFVRMSGSGATCFGLYESETFALRAALALSSYRPDWYVLLTHTIAGEPA</sequence>
<comment type="catalytic activity">
    <reaction evidence="10">
        <text>4-CDP-2-C-methyl-D-erythritol + ATP = 4-CDP-2-C-methyl-D-erythritol 2-phosphate + ADP + H(+)</text>
        <dbReference type="Rhea" id="RHEA:18437"/>
        <dbReference type="ChEBI" id="CHEBI:15378"/>
        <dbReference type="ChEBI" id="CHEBI:30616"/>
        <dbReference type="ChEBI" id="CHEBI:57823"/>
        <dbReference type="ChEBI" id="CHEBI:57919"/>
        <dbReference type="ChEBI" id="CHEBI:456216"/>
        <dbReference type="EC" id="2.7.1.148"/>
    </reaction>
</comment>
<evidence type="ECO:0000256" key="2">
    <source>
        <dbReference type="ARBA" id="ARBA00012052"/>
    </source>
</evidence>
<evidence type="ECO:0000256" key="1">
    <source>
        <dbReference type="ARBA" id="ARBA00009684"/>
    </source>
</evidence>
<keyword evidence="7 10" id="KW-0067">ATP-binding</keyword>